<dbReference type="EMBL" id="NKHU02000137">
    <property type="protein sequence ID" value="RHZ52270.1"/>
    <property type="molecule type" value="Genomic_DNA"/>
</dbReference>
<feature type="region of interest" description="Disordered" evidence="2">
    <location>
        <begin position="440"/>
        <end position="492"/>
    </location>
</feature>
<dbReference type="InterPro" id="IPR043987">
    <property type="entry name" value="CCZ1/INTU/HSP4_longin_1"/>
</dbReference>
<reference evidence="4" key="1">
    <citation type="submission" date="2018-08" db="EMBL/GenBank/DDBJ databases">
        <title>Draft genome sequence of azole-resistant Aspergillus thermomutatus (Neosartorya pseudofischeri) strain HMR AF 39, isolated from a human nasal aspirate.</title>
        <authorList>
            <person name="Parent-Michaud M."/>
            <person name="Dufresne P.J."/>
            <person name="Fournier E."/>
            <person name="Martineau C."/>
            <person name="Moreira S."/>
            <person name="Perkins V."/>
            <person name="De Repentigny L."/>
            <person name="Dufresne S.F."/>
        </authorList>
    </citation>
    <scope>NUCLEOTIDE SEQUENCE [LARGE SCALE GENOMIC DNA]</scope>
    <source>
        <strain evidence="4">HMR AF 39</strain>
    </source>
</reference>
<accession>A0A397GW28</accession>
<dbReference type="InterPro" id="IPR013176">
    <property type="entry name" value="Ccz1"/>
</dbReference>
<dbReference type="GO" id="GO:0035658">
    <property type="term" value="C:Mon1-Ccz1 complex"/>
    <property type="evidence" value="ECO:0007669"/>
    <property type="project" value="InterPro"/>
</dbReference>
<dbReference type="PANTHER" id="PTHR13056:SF0">
    <property type="entry name" value="VACUOLAR FUSION PROTEIN CCZ1 HOMOLOG-RELATED"/>
    <property type="match status" value="1"/>
</dbReference>
<feature type="compositionally biased region" description="Polar residues" evidence="2">
    <location>
        <begin position="360"/>
        <end position="377"/>
    </location>
</feature>
<evidence type="ECO:0000259" key="3">
    <source>
        <dbReference type="Pfam" id="PF19031"/>
    </source>
</evidence>
<evidence type="ECO:0000313" key="5">
    <source>
        <dbReference type="Proteomes" id="UP000215305"/>
    </source>
</evidence>
<keyword evidence="5" id="KW-1185">Reference proteome</keyword>
<dbReference type="Pfam" id="PF19031">
    <property type="entry name" value="Intu_longin_1"/>
    <property type="match status" value="1"/>
</dbReference>
<feature type="domain" description="CCZ1/INTU/HSP4 first Longin" evidence="3">
    <location>
        <begin position="16"/>
        <end position="168"/>
    </location>
</feature>
<proteinExistence type="inferred from homology"/>
<protein>
    <recommendedName>
        <fullName evidence="3">CCZ1/INTU/HSP4 first Longin domain-containing protein</fullName>
    </recommendedName>
</protein>
<organism evidence="4 5">
    <name type="scientific">Aspergillus thermomutatus</name>
    <name type="common">Neosartorya pseudofischeri</name>
    <dbReference type="NCBI Taxonomy" id="41047"/>
    <lineage>
        <taxon>Eukaryota</taxon>
        <taxon>Fungi</taxon>
        <taxon>Dikarya</taxon>
        <taxon>Ascomycota</taxon>
        <taxon>Pezizomycotina</taxon>
        <taxon>Eurotiomycetes</taxon>
        <taxon>Eurotiomycetidae</taxon>
        <taxon>Eurotiales</taxon>
        <taxon>Aspergillaceae</taxon>
        <taxon>Aspergillus</taxon>
        <taxon>Aspergillus subgen. Fumigati</taxon>
    </lineage>
</organism>
<evidence type="ECO:0000256" key="1">
    <source>
        <dbReference type="ARBA" id="ARBA00005352"/>
    </source>
</evidence>
<comment type="caution">
    <text evidence="4">The sequence shown here is derived from an EMBL/GenBank/DDBJ whole genome shotgun (WGS) entry which is preliminary data.</text>
</comment>
<dbReference type="Proteomes" id="UP000215305">
    <property type="component" value="Unassembled WGS sequence"/>
</dbReference>
<dbReference type="OrthoDB" id="240546at2759"/>
<dbReference type="PANTHER" id="PTHR13056">
    <property type="entry name" value="VACUOLAR FUSION PROTEIN CCZ1 HOMOLOG-RELATED"/>
    <property type="match status" value="1"/>
</dbReference>
<gene>
    <name evidence="4" type="ORF">CDV56_103347</name>
</gene>
<dbReference type="GO" id="GO:0016192">
    <property type="term" value="P:vesicle-mediated transport"/>
    <property type="evidence" value="ECO:0007669"/>
    <property type="project" value="InterPro"/>
</dbReference>
<dbReference type="RefSeq" id="XP_026613243.1">
    <property type="nucleotide sequence ID" value="XM_026756966.1"/>
</dbReference>
<feature type="region of interest" description="Disordered" evidence="2">
    <location>
        <begin position="334"/>
        <end position="418"/>
    </location>
</feature>
<feature type="region of interest" description="Disordered" evidence="2">
    <location>
        <begin position="741"/>
        <end position="780"/>
    </location>
</feature>
<dbReference type="GeneID" id="38125321"/>
<evidence type="ECO:0000256" key="2">
    <source>
        <dbReference type="SAM" id="MobiDB-lite"/>
    </source>
</evidence>
<dbReference type="AlphaFoldDB" id="A0A397GW28"/>
<comment type="similarity">
    <text evidence="1">Belongs to the CCZ1 family.</text>
</comment>
<sequence length="801" mass="88539">MPDSDLTSAVPAQLSFLAIYNPLLGPTDESIGDQVVFYTSRAERLRRNERSAVGNDDAEFTEGRNERLRQIGLAQGMVSFARNFSEGKSVDYVETEKSTVILHELEENWWILASIDLTRLPNDSASGAASQHDTSGGSPFYYSSREICPPQLLEQQLRRAHSTFLLHHDFTLQRLYDRVGRSSFCNFLERFWGKFAWSWDILLTGNPAVEIYNGIKLSAGGELGIGVGEEEWGSGEREVLEDYVLRTDGLVDLVVSRFGDTSSSAENLATSKRSEDAADAGEDRRSWLGSDVYPRPSDGVIFSGVGNISRSSLVQVSQWMEWIFRFGYDAYGVGEDPTSPRRRKRRRGHRGRSAAKALSVSASRTDKSQLMTTNRSFTPGIPPPLVVGTSKAAQEAGQGTRQSSSDSSPSRGDKGSDWIGLGSDTLVKYLTLGYGSSWSFSSGTTSTHPRVEALKREESSSDARKEHQSSDYAQEASEESAPRVSNDTKAKNQANGKFIIGLRDDSDFVDYQSPEDNGRHDSTANLTEKIVQRTLNDQTAGDAESVELRVVVYVNQPFIYTFLFDPQAPSLNDVSLYQSIRHQLGPLQKPLSNSTSPANAAERILMSENGLDVNKRFSSKSLPVYDLVYDLVYDPTNLTVRSSLPNIPELGYYSLETSPWSRVESLNIHQRLLSTYAETRLRPLELERTCKTSRGWWIVWVRITDAQPLNHQDDHDSSISEGEGFSSPPAREAFLVRKASDHVSPAGHARGGSGTRFFRDLGGASSPGLQASGSETGPGKLVEGLGLDARRYIENLLSLNR</sequence>
<evidence type="ECO:0000313" key="4">
    <source>
        <dbReference type="EMBL" id="RHZ52270.1"/>
    </source>
</evidence>
<dbReference type="STRING" id="41047.A0A397GW28"/>
<feature type="compositionally biased region" description="Basic residues" evidence="2">
    <location>
        <begin position="340"/>
        <end position="353"/>
    </location>
</feature>
<name>A0A397GW28_ASPTH</name>
<feature type="compositionally biased region" description="Polar residues" evidence="2">
    <location>
        <begin position="483"/>
        <end position="492"/>
    </location>
</feature>
<feature type="compositionally biased region" description="Basic and acidic residues" evidence="2">
    <location>
        <begin position="449"/>
        <end position="469"/>
    </location>
</feature>
<dbReference type="VEuPathDB" id="FungiDB:CDV56_103347"/>